<dbReference type="Gene3D" id="3.10.290.30">
    <property type="entry name" value="MM3350-like"/>
    <property type="match status" value="1"/>
</dbReference>
<reference evidence="2 3" key="1">
    <citation type="submission" date="2019-10" db="EMBL/GenBank/DDBJ databases">
        <title>Georgenia wutianyii sp. nov. and Georgenia yuyongxinii sp. nov. isolated from plateau pika (Ochotona curzoniae) in the Qinghai-Tibet plateau of China.</title>
        <authorList>
            <person name="Tian Z."/>
        </authorList>
    </citation>
    <scope>NUCLEOTIDE SEQUENCE [LARGE SCALE GENOMIC DNA]</scope>
    <source>
        <strain evidence="2 3">DSM 21501</strain>
    </source>
</reference>
<dbReference type="InterPro" id="IPR024047">
    <property type="entry name" value="MM3350-like_sf"/>
</dbReference>
<accession>A0A7J5US05</accession>
<dbReference type="AlphaFoldDB" id="A0A7J5US05"/>
<name>A0A7J5US05_9MICO</name>
<keyword evidence="3" id="KW-1185">Reference proteome</keyword>
<sequence>MPRYYDLTVTLEGVDAPPWRRFLVDAGATLAHLHQAIQVACGWEDRHLFEFASTAGEPLAGLPDDESEPPVPDASTVRLGTVLGDERTELLYAYDFGDDWQHRVRLEAVVETEEVFHRRLVDGDRAFPPEDCGGVGGYEECIALVRGTADDDDLRTWLGDWTPERFDLASTRLAFDADQAPVTFLRPGFRHPSHLAGVEVSTAAHPAPDEVVDGVALLHRLRAFTQWAGEGRKLTATGNLTMAAGAELIGRLGTDDLLDKRIGDRVFKTKSTVELRGVDLTFRLARQAGFVKVRTGRVSATKRGTQLGRDPLADWRSALRGLLSLGVLQHRYAHATWLDPYWKELVDGETPGLLAHLLVVGEPVPIAELQERLWQLIEVSFVLDDLGEEDMRRHRRLLDADVRHICRALADLGAVEVTGVEKATDAYGLAVEQGGVVTAAPLAAAAVPDLAAWR</sequence>
<dbReference type="OrthoDB" id="9816539at2"/>
<evidence type="ECO:0000313" key="2">
    <source>
        <dbReference type="EMBL" id="KAE8765021.1"/>
    </source>
</evidence>
<organism evidence="2 3">
    <name type="scientific">Georgenia thermotolerans</name>
    <dbReference type="NCBI Taxonomy" id="527326"/>
    <lineage>
        <taxon>Bacteria</taxon>
        <taxon>Bacillati</taxon>
        <taxon>Actinomycetota</taxon>
        <taxon>Actinomycetes</taxon>
        <taxon>Micrococcales</taxon>
        <taxon>Bogoriellaceae</taxon>
        <taxon>Georgenia</taxon>
    </lineage>
</organism>
<proteinExistence type="predicted"/>
<gene>
    <name evidence="2" type="ORF">GB883_05890</name>
</gene>
<dbReference type="InterPro" id="IPR012912">
    <property type="entry name" value="Plasmid_pRiA4b_Orf3-like"/>
</dbReference>
<evidence type="ECO:0000259" key="1">
    <source>
        <dbReference type="Pfam" id="PF07929"/>
    </source>
</evidence>
<dbReference type="SUPFAM" id="SSF159941">
    <property type="entry name" value="MM3350-like"/>
    <property type="match status" value="1"/>
</dbReference>
<dbReference type="PANTHER" id="PTHR41878:SF1">
    <property type="entry name" value="TNPR PROTEIN"/>
    <property type="match status" value="1"/>
</dbReference>
<dbReference type="EMBL" id="WHJE01000017">
    <property type="protein sequence ID" value="KAE8765021.1"/>
    <property type="molecule type" value="Genomic_DNA"/>
</dbReference>
<dbReference type="RefSeq" id="WP_152199604.1">
    <property type="nucleotide sequence ID" value="NZ_VUKF01000001.1"/>
</dbReference>
<evidence type="ECO:0000313" key="3">
    <source>
        <dbReference type="Proteomes" id="UP000451860"/>
    </source>
</evidence>
<dbReference type="Proteomes" id="UP000451860">
    <property type="component" value="Unassembled WGS sequence"/>
</dbReference>
<feature type="domain" description="Plasmid pRiA4b Orf3-like" evidence="1">
    <location>
        <begin position="4"/>
        <end position="169"/>
    </location>
</feature>
<protein>
    <recommendedName>
        <fullName evidence="1">Plasmid pRiA4b Orf3-like domain-containing protein</fullName>
    </recommendedName>
</protein>
<dbReference type="PANTHER" id="PTHR41878">
    <property type="entry name" value="LEXA REPRESSOR-RELATED"/>
    <property type="match status" value="1"/>
</dbReference>
<dbReference type="Pfam" id="PF07929">
    <property type="entry name" value="PRiA4_ORF3"/>
    <property type="match status" value="1"/>
</dbReference>
<comment type="caution">
    <text evidence="2">The sequence shown here is derived from an EMBL/GenBank/DDBJ whole genome shotgun (WGS) entry which is preliminary data.</text>
</comment>